<dbReference type="PANTHER" id="PTHR13420:SF7">
    <property type="entry name" value="UPF0235 PROTEIN C15ORF40"/>
    <property type="match status" value="1"/>
</dbReference>
<proteinExistence type="inferred from homology"/>
<accession>A0A2H0WCQ1</accession>
<dbReference type="InterPro" id="IPR003746">
    <property type="entry name" value="DUF167"/>
</dbReference>
<dbReference type="NCBIfam" id="TIGR00251">
    <property type="entry name" value="DUF167 family protein"/>
    <property type="match status" value="1"/>
</dbReference>
<comment type="similarity">
    <text evidence="1">Belongs to the UPF0235 family.</text>
</comment>
<dbReference type="GO" id="GO:0005737">
    <property type="term" value="C:cytoplasm"/>
    <property type="evidence" value="ECO:0007669"/>
    <property type="project" value="TreeGrafter"/>
</dbReference>
<dbReference type="SUPFAM" id="SSF69786">
    <property type="entry name" value="YggU-like"/>
    <property type="match status" value="1"/>
</dbReference>
<comment type="caution">
    <text evidence="2">The sequence shown here is derived from an EMBL/GenBank/DDBJ whole genome shotgun (WGS) entry which is preliminary data.</text>
</comment>
<dbReference type="Pfam" id="PF02594">
    <property type="entry name" value="DUF167"/>
    <property type="match status" value="1"/>
</dbReference>
<organism evidence="2 3">
    <name type="scientific">Candidatus Beckwithbacteria bacterium CG10_big_fil_rev_8_21_14_0_10_34_10</name>
    <dbReference type="NCBI Taxonomy" id="1974495"/>
    <lineage>
        <taxon>Bacteria</taxon>
        <taxon>Candidatus Beckwithiibacteriota</taxon>
    </lineage>
</organism>
<reference evidence="3" key="1">
    <citation type="submission" date="2017-09" db="EMBL/GenBank/DDBJ databases">
        <title>Depth-based differentiation of microbial function through sediment-hosted aquifers and enrichment of novel symbionts in the deep terrestrial subsurface.</title>
        <authorList>
            <person name="Probst A.J."/>
            <person name="Ladd B."/>
            <person name="Jarett J.K."/>
            <person name="Geller-Mcgrath D.E."/>
            <person name="Sieber C.M.K."/>
            <person name="Emerson J.B."/>
            <person name="Anantharaman K."/>
            <person name="Thomas B.C."/>
            <person name="Malmstrom R."/>
            <person name="Stieglmeier M."/>
            <person name="Klingl A."/>
            <person name="Woyke T."/>
            <person name="Ryan C.M."/>
            <person name="Banfield J.F."/>
        </authorList>
    </citation>
    <scope>NUCLEOTIDE SEQUENCE [LARGE SCALE GENOMIC DNA]</scope>
</reference>
<evidence type="ECO:0000313" key="2">
    <source>
        <dbReference type="EMBL" id="PIS09708.1"/>
    </source>
</evidence>
<evidence type="ECO:0000313" key="3">
    <source>
        <dbReference type="Proteomes" id="UP000230093"/>
    </source>
</evidence>
<dbReference type="Gene3D" id="3.30.1200.10">
    <property type="entry name" value="YggU-like"/>
    <property type="match status" value="1"/>
</dbReference>
<protein>
    <submittedName>
        <fullName evidence="2">Uncharacterized protein</fullName>
    </submittedName>
</protein>
<name>A0A2H0WCQ1_9BACT</name>
<dbReference type="EMBL" id="PEZT01000001">
    <property type="protein sequence ID" value="PIS09708.1"/>
    <property type="molecule type" value="Genomic_DNA"/>
</dbReference>
<dbReference type="SMART" id="SM01152">
    <property type="entry name" value="DUF167"/>
    <property type="match status" value="1"/>
</dbReference>
<dbReference type="AlphaFoldDB" id="A0A2H0WCQ1"/>
<evidence type="ECO:0000256" key="1">
    <source>
        <dbReference type="ARBA" id="ARBA00010364"/>
    </source>
</evidence>
<gene>
    <name evidence="2" type="ORF">COT75_00780</name>
</gene>
<dbReference type="PANTHER" id="PTHR13420">
    <property type="entry name" value="UPF0235 PROTEIN C15ORF40"/>
    <property type="match status" value="1"/>
</dbReference>
<dbReference type="Proteomes" id="UP000230093">
    <property type="component" value="Unassembled WGS sequence"/>
</dbReference>
<sequence length="74" mass="8586">MKIFIKVKPNSKNEKIEKIDENHFNVWLKVPAREGKANKRLVELLSKYFNLSKSKILIISGFKSKNKIVSLNLS</sequence>
<dbReference type="InterPro" id="IPR036591">
    <property type="entry name" value="YggU-like_sf"/>
</dbReference>